<gene>
    <name evidence="2" type="ORF">HGB48_17840</name>
</gene>
<evidence type="ECO:0000313" key="3">
    <source>
        <dbReference type="Proteomes" id="UP000579250"/>
    </source>
</evidence>
<accession>A0A846Z5B9</accession>
<proteinExistence type="predicted"/>
<dbReference type="AlphaFoldDB" id="A0A846Z5B9"/>
<dbReference type="Pfam" id="PF18451">
    <property type="entry name" value="CdiA_C"/>
    <property type="match status" value="1"/>
</dbReference>
<sequence length="96" mass="10297">MEAVPESKVDRVRTPDALVDDVPVEFKSLKPGAVPGSIKNALNTAKGQAPSAIIDARGSGLTEDGAREGLNRFLRHNPGRMDSIRILGDGYDITWP</sequence>
<dbReference type="EMBL" id="JAAXPI010000023">
    <property type="protein sequence ID" value="NKZ05593.1"/>
    <property type="molecule type" value="Genomic_DNA"/>
</dbReference>
<dbReference type="Proteomes" id="UP000579250">
    <property type="component" value="Unassembled WGS sequence"/>
</dbReference>
<reference evidence="2 3" key="1">
    <citation type="submission" date="2020-04" db="EMBL/GenBank/DDBJ databases">
        <title>MicrobeNet Type strains.</title>
        <authorList>
            <person name="Nicholson A.C."/>
        </authorList>
    </citation>
    <scope>NUCLEOTIDE SEQUENCE [LARGE SCALE GENOMIC DNA]</scope>
    <source>
        <strain evidence="2 3">ATCC BAA-277</strain>
    </source>
</reference>
<comment type="caution">
    <text evidence="2">The sequence shown here is derived from an EMBL/GenBank/DDBJ whole genome shotgun (WGS) entry which is preliminary data.</text>
</comment>
<evidence type="ECO:0000313" key="2">
    <source>
        <dbReference type="EMBL" id="NKZ05593.1"/>
    </source>
</evidence>
<feature type="domain" description="tRNA nuclease CdiA C-terminal" evidence="1">
    <location>
        <begin position="13"/>
        <end position="87"/>
    </location>
</feature>
<dbReference type="InterPro" id="IPR040559">
    <property type="entry name" value="CdiA_C"/>
</dbReference>
<evidence type="ECO:0000259" key="1">
    <source>
        <dbReference type="Pfam" id="PF18451"/>
    </source>
</evidence>
<name>A0A846Z5B9_9ACTN</name>
<protein>
    <recommendedName>
        <fullName evidence="1">tRNA nuclease CdiA C-terminal domain-containing protein</fullName>
    </recommendedName>
</protein>
<organism evidence="2 3">
    <name type="scientific">Actinomadura latina</name>
    <dbReference type="NCBI Taxonomy" id="163603"/>
    <lineage>
        <taxon>Bacteria</taxon>
        <taxon>Bacillati</taxon>
        <taxon>Actinomycetota</taxon>
        <taxon>Actinomycetes</taxon>
        <taxon>Streptosporangiales</taxon>
        <taxon>Thermomonosporaceae</taxon>
        <taxon>Actinomadura</taxon>
    </lineage>
</organism>
<keyword evidence="3" id="KW-1185">Reference proteome</keyword>